<gene>
    <name evidence="5" type="ORF">HF329_13615</name>
</gene>
<keyword evidence="2" id="KW-0597">Phosphoprotein</keyword>
<dbReference type="NCBIfam" id="TIGR01733">
    <property type="entry name" value="AA-adenyl-dom"/>
    <property type="match status" value="2"/>
</dbReference>
<dbReference type="EMBL" id="CP051205">
    <property type="protein sequence ID" value="QJB32307.1"/>
    <property type="molecule type" value="Genomic_DNA"/>
</dbReference>
<dbReference type="Pfam" id="PF00668">
    <property type="entry name" value="Condensation"/>
    <property type="match status" value="2"/>
</dbReference>
<dbReference type="GO" id="GO:0003824">
    <property type="term" value="F:catalytic activity"/>
    <property type="evidence" value="ECO:0007669"/>
    <property type="project" value="InterPro"/>
</dbReference>
<dbReference type="Gene3D" id="3.40.50.980">
    <property type="match status" value="4"/>
</dbReference>
<sequence length="2433" mass="270009">MTNSRLTDTISLLKRANDNGIKIIYDEGELVVQMHRNNEIDPSLLKELKHNKPHLIEYFQQHTKDSTDIPLTAHRPSGPVPLSFNQERLWFIDQMEGSVPYHINVLLRLRGNLKKDMLTDALQEIVNRHEVLRTVITSTAGVPHQQLLERDKWTLEIADIPGIADDADKLREYVMSSTEKPFDLSRDHMLRARLIVLAEEEYLLVLTLHHIAADGWSAGIVVEELVELYNAAVQGRRPQLPDLGIQYADYAIWQRNFLKEKVLERKLDYWKKKLVDVATLQLPTDHPRPLLPGFRGREYHFNIEKEVTDTLKALSQQEGTTLFMTLLAVFKVLLYRYTLQEDICVGSPIAGRPLRQLEGLIGFFVNTLALRTEVLPGMSFTALLKNVKDTTLAAYDHQEVPLEKIVEAVVRERDVSVNPLFQVLFILQNTPPVPDIRLSGLHISPEPLESDTAKFDLTFLLQEQGGELHACIEYSTDLFEAATIERMARHFRQLLHAVAATPSATVAALPMLEEAEKQQLLFHFNATAAEYPSAATIPDLFRQQAALHPEATAVAFGDITLTYAALDERSDALAGYLRDKGVTTETLVPVCMHRAPDMIVILLAILKAGGAYAPIDPDYPDDRVRYILSDLAGPLLITVSDHSARLASLQTGQEIVCADTLAAIAVTGDHSPVELRADNLAYVMYTSGSTGRPKGVLVEHRNVISLVSDPGYISFTPADAVLSAGSVSFDATTFEYWGMLLNGGRLVLSREHDLLDVAVLKEELQGKRVNKMFFTTSWFNQLVDTDITVFAGLEVVLTGGEKLSEKHVEKLQAAYPSIAVSNIYGPTENTTFSLSYRIDGKRQRAVTPIGVPLSNRTAYILDGLLQPVPLGVTGELYVGGAGVARGYLNHPELTSGRFLLSPFVAGERIYRTGDLARREADGQITFMGRTDDQVKVRGYRIEPGEIENVLQEFAGVKQVLVTVHTYAGSGKQLVAYIVPAEDYDREYIRSALRQRLPDYMVPSFFVELDAFPLNANGKIDRRLLPSPDLGTGGQRVYVAASGPLETLLVEVWEELLGVGNIGVHDNFFELGGHSLLAMREAAVLRNRLQVELPVRALFRYPTIAELAAFIGGLTQEGRLPAITAGERPDRIPLSFNQERLWFIDQLSGSVQFHMPAVLKLKGQLNIPALERALREIVNRHEILRTTVKVTDGRPYQHVKAPGSWQLTVINGEVNDEEVNSLANKPFDLSRDDMLRGLLICAQGGEYTLALTLHHIAGDGWSAGILISELSSLYNAIVSGGKADLPPLPIQYADYAVWQRKMLTDDILGEKLAYWKRQLQDVSLLQLPADFRRPAVQRNDGATFQYVLDKALASKLKQLSVGHGVSLFMTLLAAFKVLLYRYSGQTDICVGCSAAGRQQQELEGLIGFFINTLALRSDLSGRPAFATFLQQVKQMTLEAFEHQEVPFEKVVEAVVKERDTTRNPIFQVLFGMPNMPVASGLHLSGLSLSAAPVVRNTTQFDINWSVMEAGDELHISIEYRSDLFLPDTIRRMVASYGLLLNAIANEPLSTVDALPLLTQEEEYRLLHIFNNTSAPVPPSATVVHLLEAQALRNPDGIAVVAAAGTVSYRELNDRANRLAAFLRHKHNIGPGMLVPLCFERGIDMITAIWGILKAGAAYVPVDPAFPAARIRHVLEDTLAEVVVCSEEGARALADVHAKMIITSQIDTAAEMPLTDYPASEDLAYIIYTSGSTGVPKGVMISHASLLHYLCNNKTAYVAGESAATGSFIHLSYTFDAAITALFMPLISGKPVVISAAPQTMVFEDELLWKHAPYDFIKLTPAHLPLLEEAMQRRQAACPASTLVIGGEVLLPGHVAFLTGMNVTVVNEYGPTEATVGCNTYAFRPQEGQVIHIGKPVDNIQLYLLDDRRQLVPQGVTGEIYIGGAGVARGYLRRPELTTERFTDNPFHGGKMYRTGDLGRWLPDGNMEYLGRMDDQVKIRGYRIEPAEIAHVLQASPLVRQAVVVTQEQQITAYVVPQGDFDNDGIMAWLKQFLPGYMLPEHLVPLEVIPLTNNGKIDRNGLPKPGDNREEDTYAPPQTPLQSSLAAIWEDLLEVERIGIYDNFFNRGGHSLLTIKLIASIRKTLKKTVTITDVFDHPTIAGLSDLLKKQDVYAPAMHTRHLLPLNHNREGAPLFILPGSGGTSEGYGELAAALDKAFTVYGLQMTGIYEDEQLLQRMEQIAEQHIAWIKEVQPVGPYRFIGHSFGCFVAFEMVHQLEIKGEEVAFAAFLDTPPDARKDIQEHQHLNEQLLSGLQEFLLQHQLITVPCPDWINDLKAATADCSLVETVTKMKTAVRENVRDNNGMLSLAFRVLDLELNSIRIPYIPENKMTAPLLAVRAENGAYTADDMLGWKQYAPELSLMQTPGDHHTLVKSPHVAILAENILTYCHHHYKIK</sequence>
<dbReference type="Pfam" id="PF00501">
    <property type="entry name" value="AMP-binding"/>
    <property type="match status" value="2"/>
</dbReference>
<dbReference type="InterPro" id="IPR001031">
    <property type="entry name" value="Thioesterase"/>
</dbReference>
<feature type="compositionally biased region" description="Basic and acidic residues" evidence="3">
    <location>
        <begin position="2055"/>
        <end position="2070"/>
    </location>
</feature>
<dbReference type="InterPro" id="IPR020806">
    <property type="entry name" value="PKS_PP-bd"/>
</dbReference>
<dbReference type="Proteomes" id="UP000502421">
    <property type="component" value="Chromosome"/>
</dbReference>
<dbReference type="InterPro" id="IPR029058">
    <property type="entry name" value="AB_hydrolase_fold"/>
</dbReference>
<dbReference type="Gene3D" id="3.30.559.30">
    <property type="entry name" value="Nonribosomal peptide synthetase, condensation domain"/>
    <property type="match status" value="2"/>
</dbReference>
<dbReference type="Gene3D" id="3.40.50.1820">
    <property type="entry name" value="alpha/beta hydrolase"/>
    <property type="match status" value="1"/>
</dbReference>
<dbReference type="Gene3D" id="2.30.38.10">
    <property type="entry name" value="Luciferase, Domain 3"/>
    <property type="match status" value="2"/>
</dbReference>
<dbReference type="InterPro" id="IPR045851">
    <property type="entry name" value="AMP-bd_C_sf"/>
</dbReference>
<dbReference type="CDD" id="cd19531">
    <property type="entry name" value="LCL_NRPS-like"/>
    <property type="match status" value="2"/>
</dbReference>
<dbReference type="Pfam" id="PF00550">
    <property type="entry name" value="PP-binding"/>
    <property type="match status" value="2"/>
</dbReference>
<dbReference type="InterPro" id="IPR009081">
    <property type="entry name" value="PP-bd_ACP"/>
</dbReference>
<dbReference type="GO" id="GO:0031177">
    <property type="term" value="F:phosphopantetheine binding"/>
    <property type="evidence" value="ECO:0007669"/>
    <property type="project" value="InterPro"/>
</dbReference>
<evidence type="ECO:0000313" key="5">
    <source>
        <dbReference type="EMBL" id="QJB32307.1"/>
    </source>
</evidence>
<dbReference type="SUPFAM" id="SSF52777">
    <property type="entry name" value="CoA-dependent acyltransferases"/>
    <property type="match status" value="4"/>
</dbReference>
<dbReference type="FunFam" id="3.40.50.12780:FF:000012">
    <property type="entry name" value="Non-ribosomal peptide synthetase"/>
    <property type="match status" value="1"/>
</dbReference>
<dbReference type="Pfam" id="PF13193">
    <property type="entry name" value="AMP-binding_C"/>
    <property type="match status" value="2"/>
</dbReference>
<dbReference type="SUPFAM" id="SSF56801">
    <property type="entry name" value="Acetyl-CoA synthetase-like"/>
    <property type="match status" value="2"/>
</dbReference>
<dbReference type="Gene3D" id="3.30.300.30">
    <property type="match status" value="2"/>
</dbReference>
<dbReference type="PROSITE" id="PS50075">
    <property type="entry name" value="CARRIER"/>
    <property type="match status" value="2"/>
</dbReference>
<dbReference type="InterPro" id="IPR020845">
    <property type="entry name" value="AMP-binding_CS"/>
</dbReference>
<dbReference type="FunFam" id="3.40.50.980:FF:000001">
    <property type="entry name" value="Non-ribosomal peptide synthetase"/>
    <property type="match status" value="2"/>
</dbReference>
<accession>A0AAE6ZI36</accession>
<dbReference type="SUPFAM" id="SSF53474">
    <property type="entry name" value="alpha/beta-Hydrolases"/>
    <property type="match status" value="1"/>
</dbReference>
<organism evidence="5 6">
    <name type="scientific">Chitinophaga oryzae</name>
    <dbReference type="NCBI Taxonomy" id="2725414"/>
    <lineage>
        <taxon>Bacteria</taxon>
        <taxon>Pseudomonadati</taxon>
        <taxon>Bacteroidota</taxon>
        <taxon>Chitinophagia</taxon>
        <taxon>Chitinophagales</taxon>
        <taxon>Chitinophagaceae</taxon>
        <taxon>Chitinophaga</taxon>
    </lineage>
</organism>
<dbReference type="InterPro" id="IPR025110">
    <property type="entry name" value="AMP-bd_C"/>
</dbReference>
<dbReference type="GO" id="GO:0043041">
    <property type="term" value="P:amino acid activation for nonribosomal peptide biosynthetic process"/>
    <property type="evidence" value="ECO:0007669"/>
    <property type="project" value="TreeGrafter"/>
</dbReference>
<dbReference type="SMART" id="SM00823">
    <property type="entry name" value="PKS_PP"/>
    <property type="match status" value="2"/>
</dbReference>
<evidence type="ECO:0000256" key="1">
    <source>
        <dbReference type="ARBA" id="ARBA00022450"/>
    </source>
</evidence>
<evidence type="ECO:0000259" key="4">
    <source>
        <dbReference type="PROSITE" id="PS50075"/>
    </source>
</evidence>
<dbReference type="InterPro" id="IPR000873">
    <property type="entry name" value="AMP-dep_synth/lig_dom"/>
</dbReference>
<dbReference type="GO" id="GO:0005829">
    <property type="term" value="C:cytosol"/>
    <property type="evidence" value="ECO:0007669"/>
    <property type="project" value="TreeGrafter"/>
</dbReference>
<feature type="domain" description="Carrier" evidence="4">
    <location>
        <begin position="1039"/>
        <end position="1114"/>
    </location>
</feature>
<evidence type="ECO:0000256" key="2">
    <source>
        <dbReference type="ARBA" id="ARBA00022553"/>
    </source>
</evidence>
<dbReference type="PANTHER" id="PTHR45527:SF1">
    <property type="entry name" value="FATTY ACID SYNTHASE"/>
    <property type="match status" value="1"/>
</dbReference>
<dbReference type="KEGG" id="coy:HF329_13615"/>
<protein>
    <submittedName>
        <fullName evidence="5">Amino acid adenylation domain-containing protein</fullName>
    </submittedName>
</protein>
<dbReference type="RefSeq" id="WP_168804557.1">
    <property type="nucleotide sequence ID" value="NZ_CP051205.1"/>
</dbReference>
<dbReference type="Pfam" id="PF00975">
    <property type="entry name" value="Thioesterase"/>
    <property type="match status" value="1"/>
</dbReference>
<dbReference type="NCBIfam" id="NF003417">
    <property type="entry name" value="PRK04813.1"/>
    <property type="match status" value="2"/>
</dbReference>
<dbReference type="FunFam" id="3.30.300.30:FF:000010">
    <property type="entry name" value="Enterobactin synthetase component F"/>
    <property type="match status" value="1"/>
</dbReference>
<dbReference type="InterPro" id="IPR001242">
    <property type="entry name" value="Condensation_dom"/>
</dbReference>
<dbReference type="InterPro" id="IPR036736">
    <property type="entry name" value="ACP-like_sf"/>
</dbReference>
<dbReference type="CDD" id="cd12117">
    <property type="entry name" value="A_NRPS_Srf_like"/>
    <property type="match status" value="1"/>
</dbReference>
<dbReference type="GO" id="GO:0044550">
    <property type="term" value="P:secondary metabolite biosynthetic process"/>
    <property type="evidence" value="ECO:0007669"/>
    <property type="project" value="UniProtKB-ARBA"/>
</dbReference>
<keyword evidence="1" id="KW-0596">Phosphopantetheine</keyword>
<dbReference type="InterPro" id="IPR023213">
    <property type="entry name" value="CAT-like_dom_sf"/>
</dbReference>
<dbReference type="CDD" id="cd05930">
    <property type="entry name" value="A_NRPS"/>
    <property type="match status" value="1"/>
</dbReference>
<dbReference type="Gene3D" id="3.30.559.10">
    <property type="entry name" value="Chloramphenicol acetyltransferase-like domain"/>
    <property type="match status" value="2"/>
</dbReference>
<dbReference type="Gene3D" id="1.10.1200.10">
    <property type="entry name" value="ACP-like"/>
    <property type="match status" value="2"/>
</dbReference>
<feature type="region of interest" description="Disordered" evidence="3">
    <location>
        <begin position="2055"/>
        <end position="2077"/>
    </location>
</feature>
<evidence type="ECO:0000313" key="6">
    <source>
        <dbReference type="Proteomes" id="UP000502421"/>
    </source>
</evidence>
<name>A0AAE6ZI36_9BACT</name>
<dbReference type="SUPFAM" id="SSF47336">
    <property type="entry name" value="ACP-like"/>
    <property type="match status" value="2"/>
</dbReference>
<dbReference type="FunFam" id="2.30.38.10:FF:000001">
    <property type="entry name" value="Non-ribosomal peptide synthetase PvdI"/>
    <property type="match status" value="2"/>
</dbReference>
<dbReference type="PANTHER" id="PTHR45527">
    <property type="entry name" value="NONRIBOSOMAL PEPTIDE SYNTHETASE"/>
    <property type="match status" value="1"/>
</dbReference>
<dbReference type="PROSITE" id="PS00455">
    <property type="entry name" value="AMP_BINDING"/>
    <property type="match status" value="2"/>
</dbReference>
<dbReference type="InterPro" id="IPR010071">
    <property type="entry name" value="AA_adenyl_dom"/>
</dbReference>
<feature type="domain" description="Carrier" evidence="4">
    <location>
        <begin position="2074"/>
        <end position="2149"/>
    </location>
</feature>
<dbReference type="GO" id="GO:0072330">
    <property type="term" value="P:monocarboxylic acid biosynthetic process"/>
    <property type="evidence" value="ECO:0007669"/>
    <property type="project" value="UniProtKB-ARBA"/>
</dbReference>
<proteinExistence type="predicted"/>
<evidence type="ECO:0000256" key="3">
    <source>
        <dbReference type="SAM" id="MobiDB-lite"/>
    </source>
</evidence>
<reference evidence="6" key="1">
    <citation type="submission" date="2020-04" db="EMBL/GenBank/DDBJ databases">
        <authorList>
            <person name="Kittiwongwattana C."/>
        </authorList>
    </citation>
    <scope>NUCLEOTIDE SEQUENCE [LARGE SCALE GENOMIC DNA]</scope>
    <source>
        <strain evidence="6">1310</strain>
    </source>
</reference>
<dbReference type="FunFam" id="1.10.1200.10:FF:000016">
    <property type="entry name" value="Non-ribosomal peptide synthase"/>
    <property type="match status" value="2"/>
</dbReference>